<gene>
    <name evidence="2" type="ORF">J2S23_000482</name>
</gene>
<proteinExistence type="predicted"/>
<organism evidence="2 3">
    <name type="scientific">Streptococcus moroccensis</name>
    <dbReference type="NCBI Taxonomy" id="1451356"/>
    <lineage>
        <taxon>Bacteria</taxon>
        <taxon>Bacillati</taxon>
        <taxon>Bacillota</taxon>
        <taxon>Bacilli</taxon>
        <taxon>Lactobacillales</taxon>
        <taxon>Streptococcaceae</taxon>
        <taxon>Streptococcus</taxon>
    </lineage>
</organism>
<feature type="transmembrane region" description="Helical" evidence="1">
    <location>
        <begin position="27"/>
        <end position="50"/>
    </location>
</feature>
<evidence type="ECO:0000313" key="3">
    <source>
        <dbReference type="Proteomes" id="UP001223079"/>
    </source>
</evidence>
<evidence type="ECO:0000313" key="2">
    <source>
        <dbReference type="EMBL" id="MDQ0221946.1"/>
    </source>
</evidence>
<keyword evidence="3" id="KW-1185">Reference proteome</keyword>
<evidence type="ECO:0000256" key="1">
    <source>
        <dbReference type="SAM" id="Phobius"/>
    </source>
</evidence>
<comment type="caution">
    <text evidence="2">The sequence shown here is derived from an EMBL/GenBank/DDBJ whole genome shotgun (WGS) entry which is preliminary data.</text>
</comment>
<sequence length="51" mass="5988">MDYTVFLVLFVTTDLKSGKISPNWLRFFHFFQCLSVMIGAHVQYAIYGLLR</sequence>
<reference evidence="2 3" key="1">
    <citation type="submission" date="2023-07" db="EMBL/GenBank/DDBJ databases">
        <title>Genomic Encyclopedia of Type Strains, Phase IV (KMG-IV): sequencing the most valuable type-strain genomes for metagenomic binning, comparative biology and taxonomic classification.</title>
        <authorList>
            <person name="Goeker M."/>
        </authorList>
    </citation>
    <scope>NUCLEOTIDE SEQUENCE [LARGE SCALE GENOMIC DNA]</scope>
    <source>
        <strain evidence="2 3">DSM 105143</strain>
    </source>
</reference>
<protein>
    <submittedName>
        <fullName evidence="2">Uncharacterized protein</fullName>
    </submittedName>
</protein>
<accession>A0ABT9YQS2</accession>
<name>A0ABT9YQS2_9STRE</name>
<keyword evidence="1" id="KW-1133">Transmembrane helix</keyword>
<keyword evidence="1" id="KW-0812">Transmembrane</keyword>
<keyword evidence="1" id="KW-0472">Membrane</keyword>
<dbReference type="Proteomes" id="UP001223079">
    <property type="component" value="Unassembled WGS sequence"/>
</dbReference>
<dbReference type="EMBL" id="JAUSTM010000003">
    <property type="protein sequence ID" value="MDQ0221946.1"/>
    <property type="molecule type" value="Genomic_DNA"/>
</dbReference>